<dbReference type="EMBL" id="BPQR01000010">
    <property type="protein sequence ID" value="GJE05264.1"/>
    <property type="molecule type" value="Genomic_DNA"/>
</dbReference>
<evidence type="ECO:0000259" key="1">
    <source>
        <dbReference type="Pfam" id="PF00149"/>
    </source>
</evidence>
<organism evidence="2 3">
    <name type="scientific">Methylobacterium jeotgali</name>
    <dbReference type="NCBI Taxonomy" id="381630"/>
    <lineage>
        <taxon>Bacteria</taxon>
        <taxon>Pseudomonadati</taxon>
        <taxon>Pseudomonadota</taxon>
        <taxon>Alphaproteobacteria</taxon>
        <taxon>Hyphomicrobiales</taxon>
        <taxon>Methylobacteriaceae</taxon>
        <taxon>Methylobacterium</taxon>
    </lineage>
</organism>
<dbReference type="PANTHER" id="PTHR37844">
    <property type="entry name" value="SER/THR PROTEIN PHOSPHATASE SUPERFAMILY (AFU_ORTHOLOGUE AFUA_1G14840)"/>
    <property type="match status" value="1"/>
</dbReference>
<dbReference type="RefSeq" id="WP_238273955.1">
    <property type="nucleotide sequence ID" value="NZ_BPQR01000010.1"/>
</dbReference>
<proteinExistence type="predicted"/>
<reference evidence="2" key="1">
    <citation type="journal article" date="2021" name="Front. Microbiol.">
        <title>Comprehensive Comparative Genomics and Phenotyping of Methylobacterium Species.</title>
        <authorList>
            <person name="Alessa O."/>
            <person name="Ogura Y."/>
            <person name="Fujitani Y."/>
            <person name="Takami H."/>
            <person name="Hayashi T."/>
            <person name="Sahin N."/>
            <person name="Tani A."/>
        </authorList>
    </citation>
    <scope>NUCLEOTIDE SEQUENCE</scope>
    <source>
        <strain evidence="2">LMG 23639</strain>
    </source>
</reference>
<feature type="domain" description="Calcineurin-like phosphoesterase" evidence="1">
    <location>
        <begin position="7"/>
        <end position="235"/>
    </location>
</feature>
<protein>
    <submittedName>
        <fullName evidence="2">3',5'-cyclic adenosine monophosphate phosphodiesterase CpdA</fullName>
    </submittedName>
</protein>
<dbReference type="SUPFAM" id="SSF56300">
    <property type="entry name" value="Metallo-dependent phosphatases"/>
    <property type="match status" value="1"/>
</dbReference>
<comment type="caution">
    <text evidence="2">The sequence shown here is derived from an EMBL/GenBank/DDBJ whole genome shotgun (WGS) entry which is preliminary data.</text>
</comment>
<dbReference type="Pfam" id="PF00149">
    <property type="entry name" value="Metallophos"/>
    <property type="match status" value="1"/>
</dbReference>
<keyword evidence="3" id="KW-1185">Reference proteome</keyword>
<dbReference type="Proteomes" id="UP001055102">
    <property type="component" value="Unassembled WGS sequence"/>
</dbReference>
<gene>
    <name evidence="2" type="primary">cpdA_1</name>
    <name evidence="2" type="ORF">AOPFMNJM_0562</name>
</gene>
<dbReference type="InterPro" id="IPR029052">
    <property type="entry name" value="Metallo-depent_PP-like"/>
</dbReference>
<evidence type="ECO:0000313" key="3">
    <source>
        <dbReference type="Proteomes" id="UP001055102"/>
    </source>
</evidence>
<sequence length="268" mass="30201">MTSPPPMRIWAFSDLHQEHAENAWDPAGHEPGGGFDVAVVAGDVHMPMTRALDWLGERLPGVPVVYVPGNHDFWWDRGEDRYTIYDQFERGRDRASALGIHLLLDDTTVIGGTRFLGGTLWTDFRLGSFGLTHAFRTAQGRFGMVDYRRIRTGPRSRNRIEPREVLAMHRATRDFIKDELACPHDGQTVVVTHHAPHPASLPDPPSDLAWCYASDLTDLISDRQPDLWVHGHVHHSVDYRVGTTRILCNPQGHRGESKAFVPDLLLVL</sequence>
<dbReference type="InterPro" id="IPR004843">
    <property type="entry name" value="Calcineurin-like_PHP"/>
</dbReference>
<dbReference type="PANTHER" id="PTHR37844:SF2">
    <property type="entry name" value="SER_THR PROTEIN PHOSPHATASE SUPERFAMILY (AFU_ORTHOLOGUE AFUA_1G14840)"/>
    <property type="match status" value="1"/>
</dbReference>
<accession>A0ABQ4SPX5</accession>
<dbReference type="Gene3D" id="3.60.21.10">
    <property type="match status" value="1"/>
</dbReference>
<name>A0ABQ4SPX5_9HYPH</name>
<evidence type="ECO:0000313" key="2">
    <source>
        <dbReference type="EMBL" id="GJE05264.1"/>
    </source>
</evidence>
<reference evidence="2" key="2">
    <citation type="submission" date="2021-08" db="EMBL/GenBank/DDBJ databases">
        <authorList>
            <person name="Tani A."/>
            <person name="Ola A."/>
            <person name="Ogura Y."/>
            <person name="Katsura K."/>
            <person name="Hayashi T."/>
        </authorList>
    </citation>
    <scope>NUCLEOTIDE SEQUENCE</scope>
    <source>
        <strain evidence="2">LMG 23639</strain>
    </source>
</reference>